<evidence type="ECO:0000313" key="3">
    <source>
        <dbReference type="Proteomes" id="UP001189624"/>
    </source>
</evidence>
<proteinExistence type="predicted"/>
<keyword evidence="1" id="KW-0472">Membrane</keyword>
<accession>A0AA86VPV6</accession>
<keyword evidence="3" id="KW-1185">Reference proteome</keyword>
<feature type="transmembrane region" description="Helical" evidence="1">
    <location>
        <begin position="20"/>
        <end position="45"/>
    </location>
</feature>
<keyword evidence="1" id="KW-1133">Transmembrane helix</keyword>
<reference evidence="2" key="1">
    <citation type="submission" date="2023-10" db="EMBL/GenBank/DDBJ databases">
        <authorList>
            <person name="Domelevo Entfellner J.-B."/>
        </authorList>
    </citation>
    <scope>NUCLEOTIDE SEQUENCE</scope>
</reference>
<organism evidence="2 3">
    <name type="scientific">Sphenostylis stenocarpa</name>
    <dbReference type="NCBI Taxonomy" id="92480"/>
    <lineage>
        <taxon>Eukaryota</taxon>
        <taxon>Viridiplantae</taxon>
        <taxon>Streptophyta</taxon>
        <taxon>Embryophyta</taxon>
        <taxon>Tracheophyta</taxon>
        <taxon>Spermatophyta</taxon>
        <taxon>Magnoliopsida</taxon>
        <taxon>eudicotyledons</taxon>
        <taxon>Gunneridae</taxon>
        <taxon>Pentapetalae</taxon>
        <taxon>rosids</taxon>
        <taxon>fabids</taxon>
        <taxon>Fabales</taxon>
        <taxon>Fabaceae</taxon>
        <taxon>Papilionoideae</taxon>
        <taxon>50 kb inversion clade</taxon>
        <taxon>NPAAA clade</taxon>
        <taxon>indigoferoid/millettioid clade</taxon>
        <taxon>Phaseoleae</taxon>
        <taxon>Sphenostylis</taxon>
    </lineage>
</organism>
<dbReference type="Proteomes" id="UP001189624">
    <property type="component" value="Chromosome 6"/>
</dbReference>
<feature type="non-terminal residue" evidence="2">
    <location>
        <position position="1"/>
    </location>
</feature>
<keyword evidence="1" id="KW-0812">Transmembrane</keyword>
<sequence length="55" mass="5740">PLDFITSPIAELPILSISTANLVVVVRLAPVTAVAPLATAVVGVFTTSFDFRSLK</sequence>
<dbReference type="AlphaFoldDB" id="A0AA86VPV6"/>
<dbReference type="EMBL" id="OY731403">
    <property type="protein sequence ID" value="CAJ1964338.1"/>
    <property type="molecule type" value="Genomic_DNA"/>
</dbReference>
<evidence type="ECO:0000256" key="1">
    <source>
        <dbReference type="SAM" id="Phobius"/>
    </source>
</evidence>
<protein>
    <submittedName>
        <fullName evidence="2">Uncharacterized protein</fullName>
    </submittedName>
</protein>
<gene>
    <name evidence="2" type="ORF">AYBTSS11_LOCUS20258</name>
</gene>
<name>A0AA86VPV6_9FABA</name>
<feature type="non-terminal residue" evidence="2">
    <location>
        <position position="55"/>
    </location>
</feature>
<dbReference type="Gramene" id="rna-AYBTSS11_LOCUS20258">
    <property type="protein sequence ID" value="CAJ1964338.1"/>
    <property type="gene ID" value="gene-AYBTSS11_LOCUS20258"/>
</dbReference>
<evidence type="ECO:0000313" key="2">
    <source>
        <dbReference type="EMBL" id="CAJ1964338.1"/>
    </source>
</evidence>